<evidence type="ECO:0000256" key="3">
    <source>
        <dbReference type="ARBA" id="ARBA00022664"/>
    </source>
</evidence>
<dbReference type="InterPro" id="IPR024598">
    <property type="entry name" value="SF3a60/Prp9_C"/>
</dbReference>
<keyword evidence="2" id="KW-0597">Phosphoprotein</keyword>
<feature type="compositionally biased region" description="Acidic residues" evidence="9">
    <location>
        <begin position="226"/>
        <end position="247"/>
    </location>
</feature>
<dbReference type="Proteomes" id="UP000428333">
    <property type="component" value="Linkage Group LG02"/>
</dbReference>
<evidence type="ECO:0000313" key="12">
    <source>
        <dbReference type="Proteomes" id="UP000428333"/>
    </source>
</evidence>
<dbReference type="PANTHER" id="PTHR12786">
    <property type="entry name" value="SPLICING FACTOR SF3A-RELATED"/>
    <property type="match status" value="1"/>
</dbReference>
<keyword evidence="5" id="KW-0863">Zinc-finger</keyword>
<reference evidence="11 12" key="1">
    <citation type="journal article" date="2019" name="Genome Biol. Evol.">
        <title>The Rhododendron genome and chromosomal organization provide insight into shared whole-genome duplications across the heath family (Ericaceae).</title>
        <authorList>
            <person name="Soza V.L."/>
            <person name="Lindsley D."/>
            <person name="Waalkes A."/>
            <person name="Ramage E."/>
            <person name="Patwardhan R.P."/>
            <person name="Burton J.N."/>
            <person name="Adey A."/>
            <person name="Kumar A."/>
            <person name="Qiu R."/>
            <person name="Shendure J."/>
            <person name="Hall B."/>
        </authorList>
    </citation>
    <scope>NUCLEOTIDE SEQUENCE [LARGE SCALE GENOMIC DNA]</scope>
    <source>
        <strain evidence="11">RSF 1966-606</strain>
    </source>
</reference>
<dbReference type="PROSITE" id="PS50171">
    <property type="entry name" value="ZF_MATRIN"/>
    <property type="match status" value="1"/>
</dbReference>
<dbReference type="InterPro" id="IPR000690">
    <property type="entry name" value="Matrin/U1-C_Znf_C2H2"/>
</dbReference>
<dbReference type="InterPro" id="IPR025086">
    <property type="entry name" value="SDE2/SF3A3_SAP"/>
</dbReference>
<evidence type="ECO:0000256" key="1">
    <source>
        <dbReference type="ARBA" id="ARBA00004123"/>
    </source>
</evidence>
<evidence type="ECO:0000313" key="11">
    <source>
        <dbReference type="EMBL" id="KAE9464706.1"/>
    </source>
</evidence>
<feature type="region of interest" description="Disordered" evidence="9">
    <location>
        <begin position="224"/>
        <end position="247"/>
    </location>
</feature>
<keyword evidence="7" id="KW-0508">mRNA splicing</keyword>
<dbReference type="AlphaFoldDB" id="A0A6A4LUJ4"/>
<keyword evidence="3" id="KW-0507">mRNA processing</keyword>
<dbReference type="OrthoDB" id="2160351at2759"/>
<feature type="domain" description="Matrin-type" evidence="10">
    <location>
        <begin position="279"/>
        <end position="310"/>
    </location>
</feature>
<evidence type="ECO:0000256" key="6">
    <source>
        <dbReference type="ARBA" id="ARBA00022833"/>
    </source>
</evidence>
<dbReference type="InterPro" id="IPR021966">
    <property type="entry name" value="SF3a60_bindingd"/>
</dbReference>
<comment type="subcellular location">
    <subcellularLocation>
        <location evidence="1">Nucleus</location>
    </subcellularLocation>
</comment>
<dbReference type="EMBL" id="QEFC01000327">
    <property type="protein sequence ID" value="KAE9464706.1"/>
    <property type="molecule type" value="Genomic_DNA"/>
</dbReference>
<proteinExistence type="predicted"/>
<keyword evidence="8" id="KW-0539">Nucleus</keyword>
<keyword evidence="4" id="KW-0479">Metal-binding</keyword>
<evidence type="ECO:0000256" key="2">
    <source>
        <dbReference type="ARBA" id="ARBA00022553"/>
    </source>
</evidence>
<dbReference type="GO" id="GO:0008270">
    <property type="term" value="F:zinc ion binding"/>
    <property type="evidence" value="ECO:0007669"/>
    <property type="project" value="UniProtKB-KW"/>
</dbReference>
<dbReference type="InterPro" id="IPR051421">
    <property type="entry name" value="RNA_Proc_DNA_Dmg_Regulator"/>
</dbReference>
<dbReference type="GO" id="GO:0003723">
    <property type="term" value="F:RNA binding"/>
    <property type="evidence" value="ECO:0007669"/>
    <property type="project" value="InterPro"/>
</dbReference>
<feature type="non-terminal residue" evidence="11">
    <location>
        <position position="1"/>
    </location>
</feature>
<keyword evidence="12" id="KW-1185">Reference proteome</keyword>
<dbReference type="GO" id="GO:0005681">
    <property type="term" value="C:spliceosomal complex"/>
    <property type="evidence" value="ECO:0007669"/>
    <property type="project" value="InterPro"/>
</dbReference>
<dbReference type="Pfam" id="PF11931">
    <property type="entry name" value="SF3a60_Prp9_C"/>
    <property type="match status" value="1"/>
</dbReference>
<dbReference type="PANTHER" id="PTHR12786:SF2">
    <property type="entry name" value="SPLICING FACTOR 3A SUBUNIT 3"/>
    <property type="match status" value="1"/>
</dbReference>
<evidence type="ECO:0000256" key="9">
    <source>
        <dbReference type="SAM" id="MobiDB-lite"/>
    </source>
</evidence>
<evidence type="ECO:0000256" key="7">
    <source>
        <dbReference type="ARBA" id="ARBA00023187"/>
    </source>
</evidence>
<comment type="caution">
    <text evidence="11">The sequence shown here is derived from an EMBL/GenBank/DDBJ whole genome shotgun (WGS) entry which is preliminary data.</text>
</comment>
<evidence type="ECO:0000259" key="10">
    <source>
        <dbReference type="PROSITE" id="PS50171"/>
    </source>
</evidence>
<sequence>MSSTLLEVTRAGHEEVERLERLIVKDFQNEPASSKDRLFQSHRVRNMIDQITTTTIKLVEIYEDKDNARKDDIAALGGQTATGTNVFSAFYDRLKEIREYHRRHPAARVVDANEEHEELLKEEPRIEFTGEALAALGLKTGGTFQQRAERLFLTKHTPLEQLDRKHFAKGSRGAEQNGFAATPQQAESSKAIALTEAKIIKLCDLLHETIVRTKENVEKKQALTYEEMEAEREEEDIQADSESDDEEQQIYNPLKLPMGWDGKPIPYWLYKLHGLGQEFKCEICGNHSYWGRRAYERHFKEWRHQHGMRCLGIPNTKNFNEITSIEEAKVLWEGIQEKQGVNKWRPELEEEYEDKEGNIYNKKTYTDLQRQGLI</sequence>
<accession>A0A6A4LUJ4</accession>
<keyword evidence="6" id="KW-0862">Zinc</keyword>
<gene>
    <name evidence="11" type="ORF">C3L33_03345</name>
</gene>
<name>A0A6A4LUJ4_9ERIC</name>
<dbReference type="Pfam" id="PF13297">
    <property type="entry name" value="SDE2_2C"/>
    <property type="match status" value="1"/>
</dbReference>
<dbReference type="GO" id="GO:0000398">
    <property type="term" value="P:mRNA splicing, via spliceosome"/>
    <property type="evidence" value="ECO:0007669"/>
    <property type="project" value="InterPro"/>
</dbReference>
<evidence type="ECO:0000256" key="8">
    <source>
        <dbReference type="ARBA" id="ARBA00023242"/>
    </source>
</evidence>
<evidence type="ECO:0000256" key="4">
    <source>
        <dbReference type="ARBA" id="ARBA00022723"/>
    </source>
</evidence>
<dbReference type="Pfam" id="PF12108">
    <property type="entry name" value="SF3a60_bindingd"/>
    <property type="match status" value="1"/>
</dbReference>
<evidence type="ECO:0000256" key="5">
    <source>
        <dbReference type="ARBA" id="ARBA00022771"/>
    </source>
</evidence>
<organism evidence="11 12">
    <name type="scientific">Rhododendron williamsianum</name>
    <dbReference type="NCBI Taxonomy" id="262921"/>
    <lineage>
        <taxon>Eukaryota</taxon>
        <taxon>Viridiplantae</taxon>
        <taxon>Streptophyta</taxon>
        <taxon>Embryophyta</taxon>
        <taxon>Tracheophyta</taxon>
        <taxon>Spermatophyta</taxon>
        <taxon>Magnoliopsida</taxon>
        <taxon>eudicotyledons</taxon>
        <taxon>Gunneridae</taxon>
        <taxon>Pentapetalae</taxon>
        <taxon>asterids</taxon>
        <taxon>Ericales</taxon>
        <taxon>Ericaceae</taxon>
        <taxon>Ericoideae</taxon>
        <taxon>Rhodoreae</taxon>
        <taxon>Rhododendron</taxon>
    </lineage>
</organism>
<protein>
    <recommendedName>
        <fullName evidence="10">Matrin-type domain-containing protein</fullName>
    </recommendedName>
</protein>